<name>V5G503_BYSSN</name>
<dbReference type="HOGENOM" id="CLU_2782688_0_0_1"/>
<proteinExistence type="predicted"/>
<comment type="caution">
    <text evidence="1">The sequence shown here is derived from an EMBL/GenBank/DDBJ whole genome shotgun (WGS) entry which is preliminary data.</text>
</comment>
<feature type="non-terminal residue" evidence="1">
    <location>
        <position position="69"/>
    </location>
</feature>
<protein>
    <submittedName>
        <fullName evidence="1">LysM domain-containing protein</fullName>
    </submittedName>
</protein>
<accession>V5G503</accession>
<dbReference type="EMBL" id="BAUL01000143">
    <property type="protein sequence ID" value="GAD95927.1"/>
    <property type="molecule type" value="Genomic_DNA"/>
</dbReference>
<sequence>MKWHGHLIAATCVAISTFVVADFRLYAYYDNETLAATYGLTNNCIDALNSTVACDESASALLGSGIDYN</sequence>
<dbReference type="OrthoDB" id="1193027at2759"/>
<evidence type="ECO:0000313" key="1">
    <source>
        <dbReference type="EMBL" id="GAD95927.1"/>
    </source>
</evidence>
<dbReference type="Proteomes" id="UP000018001">
    <property type="component" value="Unassembled WGS sequence"/>
</dbReference>
<dbReference type="InParanoid" id="V5G503"/>
<keyword evidence="2" id="KW-1185">Reference proteome</keyword>
<dbReference type="AlphaFoldDB" id="V5G503"/>
<reference evidence="2" key="1">
    <citation type="journal article" date="2014" name="Genome Announc.">
        <title>Draft genome sequence of the formaldehyde-resistant fungus Byssochlamys spectabilis No. 5 (anamorph Paecilomyces variotii No. 5) (NBRC109023).</title>
        <authorList>
            <person name="Oka T."/>
            <person name="Ekino K."/>
            <person name="Fukuda K."/>
            <person name="Nomura Y."/>
        </authorList>
    </citation>
    <scope>NUCLEOTIDE SEQUENCE [LARGE SCALE GENOMIC DNA]</scope>
    <source>
        <strain evidence="2">No. 5 / NBRC 109023</strain>
    </source>
</reference>
<gene>
    <name evidence="1" type="ORF">PVAR5_4575</name>
</gene>
<organism evidence="1 2">
    <name type="scientific">Byssochlamys spectabilis (strain No. 5 / NBRC 109023)</name>
    <name type="common">Paecilomyces variotii</name>
    <dbReference type="NCBI Taxonomy" id="1356009"/>
    <lineage>
        <taxon>Eukaryota</taxon>
        <taxon>Fungi</taxon>
        <taxon>Dikarya</taxon>
        <taxon>Ascomycota</taxon>
        <taxon>Pezizomycotina</taxon>
        <taxon>Eurotiomycetes</taxon>
        <taxon>Eurotiomycetidae</taxon>
        <taxon>Eurotiales</taxon>
        <taxon>Thermoascaceae</taxon>
        <taxon>Paecilomyces</taxon>
    </lineage>
</organism>
<evidence type="ECO:0000313" key="2">
    <source>
        <dbReference type="Proteomes" id="UP000018001"/>
    </source>
</evidence>